<accession>A0A6J5KIR2</accession>
<dbReference type="InterPro" id="IPR031875">
    <property type="entry name" value="RecA_dep_nuc"/>
</dbReference>
<sequence length="95" mass="10893">MQPIKMNKQQKEQYDKIARLGCSLCRHQGNEGTPAELHHIRRTMPRSVAPVIPLCPYHHRGSNTSIHGMGRKRFEREYGITEELLLAQTMALIGE</sequence>
<name>A0A6J5KIR2_9CAUD</name>
<evidence type="ECO:0000313" key="1">
    <source>
        <dbReference type="EMBL" id="CAB4121405.1"/>
    </source>
</evidence>
<dbReference type="Gene3D" id="3.30.40.190">
    <property type="match status" value="1"/>
</dbReference>
<dbReference type="EMBL" id="LR796147">
    <property type="protein sequence ID" value="CAB4121405.1"/>
    <property type="molecule type" value="Genomic_DNA"/>
</dbReference>
<reference evidence="1" key="1">
    <citation type="submission" date="2020-04" db="EMBL/GenBank/DDBJ databases">
        <authorList>
            <person name="Chiriac C."/>
            <person name="Salcher M."/>
            <person name="Ghai R."/>
            <person name="Kavagutti S V."/>
        </authorList>
    </citation>
    <scope>NUCLEOTIDE SEQUENCE</scope>
</reference>
<proteinExistence type="predicted"/>
<protein>
    <submittedName>
        <fullName evidence="1">Recombination enhancement, RecA-dependent nuclease</fullName>
    </submittedName>
</protein>
<dbReference type="Pfam" id="PF16786">
    <property type="entry name" value="RecA_dep_nuc"/>
    <property type="match status" value="1"/>
</dbReference>
<organism evidence="1">
    <name type="scientific">uncultured Caudovirales phage</name>
    <dbReference type="NCBI Taxonomy" id="2100421"/>
    <lineage>
        <taxon>Viruses</taxon>
        <taxon>Duplodnaviria</taxon>
        <taxon>Heunggongvirae</taxon>
        <taxon>Uroviricota</taxon>
        <taxon>Caudoviricetes</taxon>
        <taxon>Peduoviridae</taxon>
        <taxon>Maltschvirus</taxon>
        <taxon>Maltschvirus maltsch</taxon>
    </lineage>
</organism>
<gene>
    <name evidence="1" type="ORF">UFOVP11_5</name>
</gene>